<feature type="region of interest" description="Disordered" evidence="11">
    <location>
        <begin position="163"/>
        <end position="281"/>
    </location>
</feature>
<dbReference type="PANTHER" id="PTHR31064:SF30">
    <property type="entry name" value="HIGH-AFFINITY POTASSIUM TRANSPORT PROTEIN-RELATED"/>
    <property type="match status" value="1"/>
</dbReference>
<keyword evidence="5 10" id="KW-0812">Transmembrane</keyword>
<keyword evidence="4 10" id="KW-0633">Potassium transport</keyword>
<feature type="transmembrane region" description="Helical" evidence="10">
    <location>
        <begin position="868"/>
        <end position="884"/>
    </location>
</feature>
<dbReference type="InterPro" id="IPR051143">
    <property type="entry name" value="TrkH_K-transport"/>
</dbReference>
<evidence type="ECO:0000313" key="13">
    <source>
        <dbReference type="Proteomes" id="UP001498771"/>
    </source>
</evidence>
<evidence type="ECO:0000256" key="1">
    <source>
        <dbReference type="ARBA" id="ARBA00004141"/>
    </source>
</evidence>
<comment type="similarity">
    <text evidence="2 10">Belongs to the TrkH potassium transport family.</text>
</comment>
<dbReference type="Proteomes" id="UP001498771">
    <property type="component" value="Unassembled WGS sequence"/>
</dbReference>
<feature type="transmembrane region" description="Helical" evidence="10">
    <location>
        <begin position="631"/>
        <end position="658"/>
    </location>
</feature>
<feature type="compositionally biased region" description="Acidic residues" evidence="11">
    <location>
        <begin position="793"/>
        <end position="808"/>
    </location>
</feature>
<evidence type="ECO:0000256" key="2">
    <source>
        <dbReference type="ARBA" id="ARBA00009137"/>
    </source>
</evidence>
<feature type="transmembrane region" description="Helical" evidence="10">
    <location>
        <begin position="26"/>
        <end position="46"/>
    </location>
</feature>
<keyword evidence="7 10" id="KW-1133">Transmembrane helix</keyword>
<keyword evidence="13" id="KW-1185">Reference proteome</keyword>
<feature type="compositionally biased region" description="Basic and acidic residues" evidence="11">
    <location>
        <begin position="314"/>
        <end position="331"/>
    </location>
</feature>
<reference evidence="12 13" key="1">
    <citation type="submission" date="2024-03" db="EMBL/GenBank/DDBJ databases">
        <title>Genome-scale model development and genomic sequencing of the oleaginous clade Lipomyces.</title>
        <authorList>
            <consortium name="Lawrence Berkeley National Laboratory"/>
            <person name="Czajka J.J."/>
            <person name="Han Y."/>
            <person name="Kim J."/>
            <person name="Mondo S.J."/>
            <person name="Hofstad B.A."/>
            <person name="Robles A."/>
            <person name="Haridas S."/>
            <person name="Riley R."/>
            <person name="LaButti K."/>
            <person name="Pangilinan J."/>
            <person name="Andreopoulos W."/>
            <person name="Lipzen A."/>
            <person name="Yan J."/>
            <person name="Wang M."/>
            <person name="Ng V."/>
            <person name="Grigoriev I.V."/>
            <person name="Spatafora J.W."/>
            <person name="Magnuson J.K."/>
            <person name="Baker S.E."/>
            <person name="Pomraning K.R."/>
        </authorList>
    </citation>
    <scope>NUCLEOTIDE SEQUENCE [LARGE SCALE GENOMIC DNA]</scope>
    <source>
        <strain evidence="12 13">Phaff 52-87</strain>
    </source>
</reference>
<dbReference type="InterPro" id="IPR015958">
    <property type="entry name" value="Trk1_fungi"/>
</dbReference>
<dbReference type="RefSeq" id="XP_064766584.1">
    <property type="nucleotide sequence ID" value="XM_064910870.1"/>
</dbReference>
<evidence type="ECO:0000256" key="11">
    <source>
        <dbReference type="SAM" id="MobiDB-lite"/>
    </source>
</evidence>
<keyword evidence="3 10" id="KW-0813">Transport</keyword>
<feature type="compositionally biased region" description="Basic and acidic residues" evidence="11">
    <location>
        <begin position="376"/>
        <end position="389"/>
    </location>
</feature>
<evidence type="ECO:0000256" key="9">
    <source>
        <dbReference type="ARBA" id="ARBA00023136"/>
    </source>
</evidence>
<evidence type="ECO:0000256" key="6">
    <source>
        <dbReference type="ARBA" id="ARBA00022958"/>
    </source>
</evidence>
<evidence type="ECO:0000256" key="3">
    <source>
        <dbReference type="ARBA" id="ARBA00022448"/>
    </source>
</evidence>
<dbReference type="InterPro" id="IPR004773">
    <property type="entry name" value="K/Na_transp_Trk1/HKT1"/>
</dbReference>
<feature type="compositionally biased region" description="Basic and acidic residues" evidence="11">
    <location>
        <begin position="263"/>
        <end position="281"/>
    </location>
</feature>
<comment type="subcellular location">
    <subcellularLocation>
        <location evidence="1">Membrane</location>
        <topology evidence="1">Multi-pass membrane protein</topology>
    </subcellularLocation>
</comment>
<feature type="region of interest" description="Disordered" evidence="11">
    <location>
        <begin position="830"/>
        <end position="850"/>
    </location>
</feature>
<feature type="transmembrane region" description="Helical" evidence="10">
    <location>
        <begin position="758"/>
        <end position="775"/>
    </location>
</feature>
<feature type="compositionally biased region" description="Basic and acidic residues" evidence="11">
    <location>
        <begin position="212"/>
        <end position="242"/>
    </location>
</feature>
<gene>
    <name evidence="12" type="ORF">BZA70DRAFT_259886</name>
</gene>
<name>A0ABR1F138_9ASCO</name>
<dbReference type="PIRSF" id="PIRSF002450">
    <property type="entry name" value="K+_transpter_TRK"/>
    <property type="match status" value="1"/>
</dbReference>
<comment type="caution">
    <text evidence="12">The sequence shown here is derived from an EMBL/GenBank/DDBJ whole genome shotgun (WGS) entry which is preliminary data.</text>
</comment>
<keyword evidence="8 10" id="KW-0406">Ion transport</keyword>
<evidence type="ECO:0000256" key="10">
    <source>
        <dbReference type="PIRNR" id="PIRNR002450"/>
    </source>
</evidence>
<feature type="transmembrane region" description="Helical" evidence="10">
    <location>
        <begin position="559"/>
        <end position="581"/>
    </location>
</feature>
<protein>
    <recommendedName>
        <fullName evidence="10">Potassium transport protein</fullName>
    </recommendedName>
</protein>
<dbReference type="EMBL" id="JBBJBU010000011">
    <property type="protein sequence ID" value="KAK7203551.1"/>
    <property type="molecule type" value="Genomic_DNA"/>
</dbReference>
<keyword evidence="9 10" id="KW-0472">Membrane</keyword>
<accession>A0ABR1F138</accession>
<dbReference type="Pfam" id="PF02386">
    <property type="entry name" value="TrkH"/>
    <property type="match status" value="1"/>
</dbReference>
<evidence type="ECO:0000256" key="5">
    <source>
        <dbReference type="ARBA" id="ARBA00022692"/>
    </source>
</evidence>
<sequence>MGLGQRFRRLGEILLEIGYSAFKPRFILFHAIYIVMWSIVGSILIYPERNIPYIDSLILAAGASTQSGLNTVDINNLTSWQQAVLYIIPTFTNPISIHAFLVFVRLYWFEKAVTDIAMRSRIQHRIRKAKTFGIVDDSADLEQGVAGRPIVILSSEKMTEQNFPGYKGFHHNASDDDDDDDDEGHKRAMAMNGNGGLHDMENVGARRATGRVIRDDSDASDRPYDFSNRFRDSDSEEEHAVVFDEDDSEQGESSGSGGTSHSFDGENQHTSLDAKPKKTLADITRDRDIRFGDLPSPRSYKYLEDTGPALVIKSPREQELEAQRAEEEAKRRGMPDIHFALSPIVGHGRRYLLGRSGSHERGGHRRSGSFGPSSHIRGESFELRRRSSADMDDEDDDLRDNVLRPTRSHVIGPTNAARIEEEENDIRSSSVSPANIPKITKRAITIDAPRGRQFHSARAPTSSGAGPATSRLGKRHSSISEFFFNRSATMDRVERIISRTLSRRKDNSPTRSTYSRRSIGQLPYLSYEPTVARNSKFIGLTDDQRAELGGIEYQALRTLAVVLVAYFFGFWILANICLIPWIQGRKYYRKIVEGYTQNSAWWGAFMATSTFMDVGFTIIPTSLIEFQDAVFPLLLMSFLIVIGNTGFPCMLRLIIWMLHKVFPPGSRTKESLQFLLEHPRRCFTLLFPSGPTWWLFAVLVILNGVDLILFVILDLDNSIFSGWSGGQKVLDGLFQAFSTRTAGLAVVDLSKLHPAVQVSYLVMMYISVMPIAISVRRTNVYEEQSLGIYGSPSDDESGAEDDGYDFEGNENSSETYAGGALDDIVENEVSNSQGHSSGMQRRSTRRRRKRQRSSFVANHLRRQLSFDLWYIFLGLFVICICEGGKIQDRDRYDFTVFSVLFEVVSAYGTVGLSLGYPGTNTSFCAQFTTISKLVIIAMMLRGRHRGLPYALDRAILLPSQKIVEKDKDAEERVTRRMSMGSMNGLPRTSTVGRSSTHDGTRRRAA</sequence>
<evidence type="ECO:0000256" key="8">
    <source>
        <dbReference type="ARBA" id="ARBA00023065"/>
    </source>
</evidence>
<feature type="transmembrane region" description="Helical" evidence="10">
    <location>
        <begin position="601"/>
        <end position="619"/>
    </location>
</feature>
<proteinExistence type="inferred from homology"/>
<dbReference type="PANTHER" id="PTHR31064">
    <property type="entry name" value="POTASSIUM TRANSPORT PROTEIN DDB_G0292412-RELATED"/>
    <property type="match status" value="1"/>
</dbReference>
<feature type="transmembrane region" description="Helical" evidence="10">
    <location>
        <begin position="693"/>
        <end position="713"/>
    </location>
</feature>
<evidence type="ECO:0000256" key="4">
    <source>
        <dbReference type="ARBA" id="ARBA00022538"/>
    </source>
</evidence>
<feature type="compositionally biased region" description="Basic and acidic residues" evidence="11">
    <location>
        <begin position="995"/>
        <end position="1005"/>
    </location>
</feature>
<dbReference type="GeneID" id="90036382"/>
<feature type="transmembrane region" description="Helical" evidence="10">
    <location>
        <begin position="896"/>
        <end position="914"/>
    </location>
</feature>
<evidence type="ECO:0000313" key="12">
    <source>
        <dbReference type="EMBL" id="KAK7203551.1"/>
    </source>
</evidence>
<organism evidence="12 13">
    <name type="scientific">Myxozyma melibiosi</name>
    <dbReference type="NCBI Taxonomy" id="54550"/>
    <lineage>
        <taxon>Eukaryota</taxon>
        <taxon>Fungi</taxon>
        <taxon>Dikarya</taxon>
        <taxon>Ascomycota</taxon>
        <taxon>Saccharomycotina</taxon>
        <taxon>Lipomycetes</taxon>
        <taxon>Lipomycetales</taxon>
        <taxon>Lipomycetaceae</taxon>
        <taxon>Myxozyma</taxon>
    </lineage>
</organism>
<feature type="region of interest" description="Disordered" evidence="11">
    <location>
        <begin position="353"/>
        <end position="432"/>
    </location>
</feature>
<evidence type="ECO:0000256" key="7">
    <source>
        <dbReference type="ARBA" id="ARBA00022989"/>
    </source>
</evidence>
<dbReference type="NCBIfam" id="TIGR00934">
    <property type="entry name" value="2a38euk"/>
    <property type="match status" value="1"/>
</dbReference>
<feature type="region of interest" description="Disordered" evidence="11">
    <location>
        <begin position="312"/>
        <end position="331"/>
    </location>
</feature>
<feature type="region of interest" description="Disordered" evidence="11">
    <location>
        <begin position="967"/>
        <end position="1005"/>
    </location>
</feature>
<keyword evidence="6 10" id="KW-0630">Potassium</keyword>
<dbReference type="InterPro" id="IPR003445">
    <property type="entry name" value="Cat_transpt"/>
</dbReference>
<feature type="region of interest" description="Disordered" evidence="11">
    <location>
        <begin position="787"/>
        <end position="808"/>
    </location>
</feature>